<sequence>MGHRVKNMLLYAHSVSTIDVLSPPLHTY</sequence>
<reference evidence="1" key="2">
    <citation type="journal article" date="2015" name="Fish Shellfish Immunol.">
        <title>Early steps in the European eel (Anguilla anguilla)-Vibrio vulnificus interaction in the gills: Role of the RtxA13 toxin.</title>
        <authorList>
            <person name="Callol A."/>
            <person name="Pajuelo D."/>
            <person name="Ebbesson L."/>
            <person name="Teles M."/>
            <person name="MacKenzie S."/>
            <person name="Amaro C."/>
        </authorList>
    </citation>
    <scope>NUCLEOTIDE SEQUENCE</scope>
</reference>
<dbReference type="AlphaFoldDB" id="A0A0E9T4R7"/>
<reference evidence="1" key="1">
    <citation type="submission" date="2014-11" db="EMBL/GenBank/DDBJ databases">
        <authorList>
            <person name="Amaro Gonzalez C."/>
        </authorList>
    </citation>
    <scope>NUCLEOTIDE SEQUENCE</scope>
</reference>
<dbReference type="EMBL" id="GBXM01059968">
    <property type="protein sequence ID" value="JAH48609.1"/>
    <property type="molecule type" value="Transcribed_RNA"/>
</dbReference>
<organism evidence="1">
    <name type="scientific">Anguilla anguilla</name>
    <name type="common">European freshwater eel</name>
    <name type="synonym">Muraena anguilla</name>
    <dbReference type="NCBI Taxonomy" id="7936"/>
    <lineage>
        <taxon>Eukaryota</taxon>
        <taxon>Metazoa</taxon>
        <taxon>Chordata</taxon>
        <taxon>Craniata</taxon>
        <taxon>Vertebrata</taxon>
        <taxon>Euteleostomi</taxon>
        <taxon>Actinopterygii</taxon>
        <taxon>Neopterygii</taxon>
        <taxon>Teleostei</taxon>
        <taxon>Anguilliformes</taxon>
        <taxon>Anguillidae</taxon>
        <taxon>Anguilla</taxon>
    </lineage>
</organism>
<evidence type="ECO:0000313" key="1">
    <source>
        <dbReference type="EMBL" id="JAH48609.1"/>
    </source>
</evidence>
<protein>
    <submittedName>
        <fullName evidence="1">Uncharacterized protein</fullName>
    </submittedName>
</protein>
<accession>A0A0E9T4R7</accession>
<name>A0A0E9T4R7_ANGAN</name>
<proteinExistence type="predicted"/>